<dbReference type="Pfam" id="PF17766">
    <property type="entry name" value="fn3_6"/>
    <property type="match status" value="1"/>
</dbReference>
<feature type="domain" description="Inhibitor I9" evidence="11">
    <location>
        <begin position="38"/>
        <end position="116"/>
    </location>
</feature>
<dbReference type="GO" id="GO:0009609">
    <property type="term" value="P:response to symbiotic bacterium"/>
    <property type="evidence" value="ECO:0007669"/>
    <property type="project" value="UniProtKB-ARBA"/>
</dbReference>
<feature type="active site" description="Charge relay system" evidence="8">
    <location>
        <position position="211"/>
    </location>
</feature>
<name>A0A8T1RR13_CARIL</name>
<organism evidence="13 14">
    <name type="scientific">Carya illinoinensis</name>
    <name type="common">Pecan</name>
    <dbReference type="NCBI Taxonomy" id="32201"/>
    <lineage>
        <taxon>Eukaryota</taxon>
        <taxon>Viridiplantae</taxon>
        <taxon>Streptophyta</taxon>
        <taxon>Embryophyta</taxon>
        <taxon>Tracheophyta</taxon>
        <taxon>Spermatophyta</taxon>
        <taxon>Magnoliopsida</taxon>
        <taxon>eudicotyledons</taxon>
        <taxon>Gunneridae</taxon>
        <taxon>Pentapetalae</taxon>
        <taxon>rosids</taxon>
        <taxon>fabids</taxon>
        <taxon>Fagales</taxon>
        <taxon>Juglandaceae</taxon>
        <taxon>Carya</taxon>
    </lineage>
</organism>
<evidence type="ECO:0000259" key="12">
    <source>
        <dbReference type="Pfam" id="PF17766"/>
    </source>
</evidence>
<sequence length="1105" mass="118937">MSRRRLIHTLPYFWLFLPFLLVLISLVGAIGDEEKRFYIAYLGDHPSGNTNSADQMHIHLLTSLKGCHDDAKESLVYSYTKSFNAFAAKLTADEAEKLSRMEEVLSVIPNRYHKLHTTKSWDFIGLPLTARRKLRRESNIIVGLFDTGITPQSESFKDDGFGPPPAKWKGTCGQFANFSGCNNKIIGARYFKSDAKPDPADILSPVDVEGHGTHTSSTLAGNLVTNASLFGLANGTARGAVPSARVAMYKVCWVSSGCADMDILAAFDAAIHDGVDVISISIGGGSPDYTSDSISVGAFHAMQKGILTVASAGNEGILGSVVNHAPWLLTVAASGIDREFRSKVHLGNGKNILGLGVSTFNPKQELYPLISGADAARDSASKEDARFCVEGTLDPIKVKNRLVYCKLGTWGTDSVVRGIGGVGTIVEADRFLDAAQIFMAPATMVNGTIGEFIDDYIHSTRSPSAVIYKTHERKKEPAPFVASFSSRGPCPGSQRLLKPDIAAPGVDILAAYTLMKSLTGLKGDTQFSEFSIMSGTSMACPHAAGVAAYVKSFHPNWTPAAIKSAILTTAKPMSRRVNNEAEFAFGSGQVSPTRAVSPGLVYDMDGLTYIQFLCREGYSASAVATLAGSKSVNCPKLLPGIGYDALNYPTMQLSLKKNQQQTTGVFWRRVTNVGPALAIYNATIKAPKGVQITVKPESLSFSRVLQIRSFKVVVKAKPMSSGQMVSGSLVWKSSRHISFVFTPLACPAAILGFFTFPLYSAHGPQALLHLWEFLATSSGTVEASDFESFKICMLLCSLMWQMSHTRHHRRWWSFTSVSDHLRVAILLSQYSNAYEMLNLNTTCTPQFLGLRPGKGLWNASDLASDVIIGIVDIGIWPEHATFKDPHLSKSSDCANSDILAAMDSAVADGVDVLSLSVGGGVSKPYYNDTVTTASSTVSNAAPWIMTVAASYIDRSFPTIVKLGNRQTFEGSSLYSGNWTKQLPLVYARTAGNNPGAQFCMAGSLAPKLVKKKKVLLAAFSSRGPDVTAPHVNIIAARPPKAGPSKLKSDQNECHPQIQGPQCLVLTLVLSNPALMTTAYMLDQDGRMSPIADATSNTSEAATKNF</sequence>
<dbReference type="InterPro" id="IPR000209">
    <property type="entry name" value="Peptidase_S8/S53_dom"/>
</dbReference>
<dbReference type="CDD" id="cd02120">
    <property type="entry name" value="PA_subtilisin_like"/>
    <property type="match status" value="1"/>
</dbReference>
<dbReference type="Proteomes" id="UP000811609">
    <property type="component" value="Chromosome 1"/>
</dbReference>
<evidence type="ECO:0000256" key="1">
    <source>
        <dbReference type="ARBA" id="ARBA00004613"/>
    </source>
</evidence>
<dbReference type="InterPro" id="IPR010259">
    <property type="entry name" value="S8pro/Inhibitor_I9"/>
</dbReference>
<evidence type="ECO:0000256" key="7">
    <source>
        <dbReference type="ARBA" id="ARBA00022825"/>
    </source>
</evidence>
<dbReference type="InterPro" id="IPR034197">
    <property type="entry name" value="Peptidases_S8_3"/>
</dbReference>
<evidence type="ECO:0000256" key="5">
    <source>
        <dbReference type="ARBA" id="ARBA00022729"/>
    </source>
</evidence>
<dbReference type="InterPro" id="IPR041469">
    <property type="entry name" value="Subtilisin-like_FN3"/>
</dbReference>
<dbReference type="GO" id="GO:0006508">
    <property type="term" value="P:proteolysis"/>
    <property type="evidence" value="ECO:0007669"/>
    <property type="project" value="UniProtKB-KW"/>
</dbReference>
<dbReference type="InterPro" id="IPR023828">
    <property type="entry name" value="Peptidase_S8_Ser-AS"/>
</dbReference>
<proteinExistence type="inferred from homology"/>
<evidence type="ECO:0000259" key="11">
    <source>
        <dbReference type="Pfam" id="PF05922"/>
    </source>
</evidence>
<evidence type="ECO:0000256" key="4">
    <source>
        <dbReference type="ARBA" id="ARBA00022670"/>
    </source>
</evidence>
<comment type="subcellular location">
    <subcellularLocation>
        <location evidence="1">Secreted</location>
    </subcellularLocation>
</comment>
<dbReference type="PROSITE" id="PS51892">
    <property type="entry name" value="SUBTILASE"/>
    <property type="match status" value="1"/>
</dbReference>
<feature type="chain" id="PRO_5035720092" description="Subtilisin-like protease SBT4.14" evidence="9">
    <location>
        <begin position="30"/>
        <end position="1105"/>
    </location>
</feature>
<keyword evidence="3" id="KW-0964">Secreted</keyword>
<keyword evidence="6 8" id="KW-0378">Hydrolase</keyword>
<dbReference type="FunFam" id="3.40.50.200:FF:000006">
    <property type="entry name" value="Subtilisin-like protease SBT1.5"/>
    <property type="match status" value="1"/>
</dbReference>
<dbReference type="Pfam" id="PF00082">
    <property type="entry name" value="Peptidase_S8"/>
    <property type="match status" value="1"/>
</dbReference>
<evidence type="ECO:0000259" key="10">
    <source>
        <dbReference type="Pfam" id="PF00082"/>
    </source>
</evidence>
<comment type="similarity">
    <text evidence="2 8">Belongs to the peptidase S8 family.</text>
</comment>
<feature type="signal peptide" evidence="9">
    <location>
        <begin position="1"/>
        <end position="29"/>
    </location>
</feature>
<dbReference type="FunFam" id="3.30.70.80:FF:000002">
    <property type="entry name" value="Subtilisin-like protease SBT5.3"/>
    <property type="match status" value="1"/>
</dbReference>
<dbReference type="PROSITE" id="PS00138">
    <property type="entry name" value="SUBTILASE_SER"/>
    <property type="match status" value="1"/>
</dbReference>
<accession>A0A8T1RR13</accession>
<keyword evidence="5 9" id="KW-0732">Signal</keyword>
<evidence type="ECO:0000256" key="9">
    <source>
        <dbReference type="SAM" id="SignalP"/>
    </source>
</evidence>
<feature type="domain" description="Subtilisin-like protease fibronectin type-III" evidence="12">
    <location>
        <begin position="646"/>
        <end position="737"/>
    </location>
</feature>
<dbReference type="AlphaFoldDB" id="A0A8T1RR13"/>
<feature type="active site" description="Charge relay system" evidence="8">
    <location>
        <position position="537"/>
    </location>
</feature>
<keyword evidence="4 8" id="KW-0645">Protease</keyword>
<feature type="active site" description="Charge relay system" evidence="8">
    <location>
        <position position="146"/>
    </location>
</feature>
<evidence type="ECO:0000256" key="6">
    <source>
        <dbReference type="ARBA" id="ARBA00022801"/>
    </source>
</evidence>
<dbReference type="PANTHER" id="PTHR10795">
    <property type="entry name" value="PROPROTEIN CONVERTASE SUBTILISIN/KEXIN"/>
    <property type="match status" value="1"/>
</dbReference>
<comment type="caution">
    <text evidence="13">The sequence shown here is derived from an EMBL/GenBank/DDBJ whole genome shotgun (WGS) entry which is preliminary data.</text>
</comment>
<dbReference type="Pfam" id="PF05922">
    <property type="entry name" value="Inhibitor_I9"/>
    <property type="match status" value="1"/>
</dbReference>
<evidence type="ECO:0000313" key="13">
    <source>
        <dbReference type="EMBL" id="KAG6669637.1"/>
    </source>
</evidence>
<evidence type="ECO:0008006" key="15">
    <source>
        <dbReference type="Google" id="ProtNLM"/>
    </source>
</evidence>
<dbReference type="EMBL" id="CM031809">
    <property type="protein sequence ID" value="KAG6669637.1"/>
    <property type="molecule type" value="Genomic_DNA"/>
</dbReference>
<protein>
    <recommendedName>
        <fullName evidence="15">Subtilisin-like protease SBT4.14</fullName>
    </recommendedName>
</protein>
<dbReference type="InterPro" id="IPR045051">
    <property type="entry name" value="SBT"/>
</dbReference>
<keyword evidence="14" id="KW-1185">Reference proteome</keyword>
<evidence type="ECO:0000313" key="14">
    <source>
        <dbReference type="Proteomes" id="UP000811609"/>
    </source>
</evidence>
<evidence type="ECO:0000256" key="3">
    <source>
        <dbReference type="ARBA" id="ARBA00022525"/>
    </source>
</evidence>
<gene>
    <name evidence="13" type="ORF">CIPAW_01G257900</name>
</gene>
<dbReference type="CDD" id="cd04852">
    <property type="entry name" value="Peptidases_S8_3"/>
    <property type="match status" value="1"/>
</dbReference>
<evidence type="ECO:0000256" key="2">
    <source>
        <dbReference type="ARBA" id="ARBA00011073"/>
    </source>
</evidence>
<reference evidence="13" key="1">
    <citation type="submission" date="2020-12" db="EMBL/GenBank/DDBJ databases">
        <title>WGS assembly of Carya illinoinensis cv. Pawnee.</title>
        <authorList>
            <person name="Platts A."/>
            <person name="Shu S."/>
            <person name="Wright S."/>
            <person name="Barry K."/>
            <person name="Edger P."/>
            <person name="Pires J.C."/>
            <person name="Schmutz J."/>
        </authorList>
    </citation>
    <scope>NUCLEOTIDE SEQUENCE</scope>
    <source>
        <tissue evidence="13">Leaf</tissue>
    </source>
</reference>
<dbReference type="GO" id="GO:0004252">
    <property type="term" value="F:serine-type endopeptidase activity"/>
    <property type="evidence" value="ECO:0007669"/>
    <property type="project" value="UniProtKB-UniRule"/>
</dbReference>
<dbReference type="GO" id="GO:0005576">
    <property type="term" value="C:extracellular region"/>
    <property type="evidence" value="ECO:0007669"/>
    <property type="project" value="UniProtKB-SubCell"/>
</dbReference>
<evidence type="ECO:0000256" key="8">
    <source>
        <dbReference type="PROSITE-ProRule" id="PRU01240"/>
    </source>
</evidence>
<keyword evidence="7 8" id="KW-0720">Serine protease</keyword>
<feature type="domain" description="Peptidase S8/S53" evidence="10">
    <location>
        <begin position="138"/>
        <end position="588"/>
    </location>
</feature>